<evidence type="ECO:0000313" key="4">
    <source>
        <dbReference type="EMBL" id="MBB3726073.1"/>
    </source>
</evidence>
<keyword evidence="5" id="KW-1185">Reference proteome</keyword>
<dbReference type="GO" id="GO:0006355">
    <property type="term" value="P:regulation of DNA-templated transcription"/>
    <property type="evidence" value="ECO:0007669"/>
    <property type="project" value="UniProtKB-ARBA"/>
</dbReference>
<dbReference type="GeneID" id="95388455"/>
<feature type="domain" description="HTH tetR-type" evidence="3">
    <location>
        <begin position="8"/>
        <end position="68"/>
    </location>
</feature>
<dbReference type="InterPro" id="IPR009057">
    <property type="entry name" value="Homeodomain-like_sf"/>
</dbReference>
<protein>
    <submittedName>
        <fullName evidence="4">AcrR family transcriptional regulator</fullName>
    </submittedName>
</protein>
<evidence type="ECO:0000256" key="2">
    <source>
        <dbReference type="PROSITE-ProRule" id="PRU00335"/>
    </source>
</evidence>
<gene>
    <name evidence="4" type="ORF">FHR33_001933</name>
</gene>
<dbReference type="SUPFAM" id="SSF46689">
    <property type="entry name" value="Homeodomain-like"/>
    <property type="match status" value="1"/>
</dbReference>
<evidence type="ECO:0000313" key="5">
    <source>
        <dbReference type="Proteomes" id="UP000579945"/>
    </source>
</evidence>
<dbReference type="InterPro" id="IPR001647">
    <property type="entry name" value="HTH_TetR"/>
</dbReference>
<dbReference type="PANTHER" id="PTHR30328:SF54">
    <property type="entry name" value="HTH-TYPE TRANSCRIPTIONAL REPRESSOR SCO4008"/>
    <property type="match status" value="1"/>
</dbReference>
<evidence type="ECO:0000259" key="3">
    <source>
        <dbReference type="PROSITE" id="PS50977"/>
    </source>
</evidence>
<dbReference type="Gene3D" id="1.10.357.10">
    <property type="entry name" value="Tetracycline Repressor, domain 2"/>
    <property type="match status" value="1"/>
</dbReference>
<proteinExistence type="predicted"/>
<dbReference type="SUPFAM" id="SSF48498">
    <property type="entry name" value="Tetracyclin repressor-like, C-terminal domain"/>
    <property type="match status" value="1"/>
</dbReference>
<dbReference type="InterPro" id="IPR041467">
    <property type="entry name" value="Sco4008_C"/>
</dbReference>
<feature type="DNA-binding region" description="H-T-H motif" evidence="2">
    <location>
        <begin position="31"/>
        <end position="50"/>
    </location>
</feature>
<comment type="caution">
    <text evidence="4">The sequence shown here is derived from an EMBL/GenBank/DDBJ whole genome shotgun (WGS) entry which is preliminary data.</text>
</comment>
<dbReference type="GO" id="GO:0003677">
    <property type="term" value="F:DNA binding"/>
    <property type="evidence" value="ECO:0007669"/>
    <property type="project" value="UniProtKB-UniRule"/>
</dbReference>
<dbReference type="PROSITE" id="PS50977">
    <property type="entry name" value="HTH_TETR_2"/>
    <property type="match status" value="1"/>
</dbReference>
<accession>A0A7W5V4N6</accession>
<dbReference type="EMBL" id="JACIBV010000001">
    <property type="protein sequence ID" value="MBB3726073.1"/>
    <property type="molecule type" value="Genomic_DNA"/>
</dbReference>
<name>A0A7W5V4N6_9ACTN</name>
<dbReference type="RefSeq" id="WP_183645573.1">
    <property type="nucleotide sequence ID" value="NZ_JACIBV010000001.1"/>
</dbReference>
<sequence length="198" mass="21414">MATKDSTAATRAALLKAAGEEFAAYGLAGARVDRIAERAGVNKERIYGHFGTKEMLFDAVVTDAINDLTEQIAMPSDPVEYVAKLTDYYREHPQLVRLLMWEALNFRGPDLPGFEARAERCGKKAESLARGLGREVSPEIARLLYTLTGLALWPSMMPQLGRIMLGDDFADAEAGRDQVAAFVAAAIEAGAPAAPADR</sequence>
<reference evidence="4 5" key="1">
    <citation type="submission" date="2020-08" db="EMBL/GenBank/DDBJ databases">
        <title>Sequencing the genomes of 1000 actinobacteria strains.</title>
        <authorList>
            <person name="Klenk H.-P."/>
        </authorList>
    </citation>
    <scope>NUCLEOTIDE SEQUENCE [LARGE SCALE GENOMIC DNA]</scope>
    <source>
        <strain evidence="4 5">DSM 44320</strain>
    </source>
</reference>
<evidence type="ECO:0000256" key="1">
    <source>
        <dbReference type="ARBA" id="ARBA00023125"/>
    </source>
</evidence>
<dbReference type="Proteomes" id="UP000579945">
    <property type="component" value="Unassembled WGS sequence"/>
</dbReference>
<dbReference type="InterPro" id="IPR036271">
    <property type="entry name" value="Tet_transcr_reg_TetR-rel_C_sf"/>
</dbReference>
<dbReference type="PANTHER" id="PTHR30328">
    <property type="entry name" value="TRANSCRIPTIONAL REPRESSOR"/>
    <property type="match status" value="1"/>
</dbReference>
<dbReference type="Pfam" id="PF17926">
    <property type="entry name" value="TetR_C_21"/>
    <property type="match status" value="1"/>
</dbReference>
<dbReference type="PRINTS" id="PR00455">
    <property type="entry name" value="HTHTETR"/>
</dbReference>
<keyword evidence="1 2" id="KW-0238">DNA-binding</keyword>
<organism evidence="4 5">
    <name type="scientific">Nonomuraea dietziae</name>
    <dbReference type="NCBI Taxonomy" id="65515"/>
    <lineage>
        <taxon>Bacteria</taxon>
        <taxon>Bacillati</taxon>
        <taxon>Actinomycetota</taxon>
        <taxon>Actinomycetes</taxon>
        <taxon>Streptosporangiales</taxon>
        <taxon>Streptosporangiaceae</taxon>
        <taxon>Nonomuraea</taxon>
    </lineage>
</organism>
<dbReference type="AlphaFoldDB" id="A0A7W5V4N6"/>
<dbReference type="Pfam" id="PF00440">
    <property type="entry name" value="TetR_N"/>
    <property type="match status" value="1"/>
</dbReference>
<dbReference type="InterPro" id="IPR050109">
    <property type="entry name" value="HTH-type_TetR-like_transc_reg"/>
</dbReference>